<dbReference type="CDD" id="cd00761">
    <property type="entry name" value="Glyco_tranf_GTA_type"/>
    <property type="match status" value="1"/>
</dbReference>
<dbReference type="Gene3D" id="3.90.550.10">
    <property type="entry name" value="Spore Coat Polysaccharide Biosynthesis Protein SpsA, Chain A"/>
    <property type="match status" value="1"/>
</dbReference>
<reference evidence="2" key="1">
    <citation type="submission" date="2022-03" db="EMBL/GenBank/DDBJ databases">
        <authorList>
            <person name="Brunel B."/>
        </authorList>
    </citation>
    <scope>NUCLEOTIDE SEQUENCE</scope>
    <source>
        <strain evidence="2">STM4922sample</strain>
    </source>
</reference>
<comment type="caution">
    <text evidence="2">The sequence shown here is derived from an EMBL/GenBank/DDBJ whole genome shotgun (WGS) entry which is preliminary data.</text>
</comment>
<keyword evidence="2" id="KW-0808">Transferase</keyword>
<name>A0ABM9DE49_9HYPH</name>
<accession>A0ABM9DE49</accession>
<evidence type="ECO:0000313" key="2">
    <source>
        <dbReference type="EMBL" id="CAH2394573.1"/>
    </source>
</evidence>
<dbReference type="Proteomes" id="UP001152604">
    <property type="component" value="Unassembled WGS sequence"/>
</dbReference>
<dbReference type="SUPFAM" id="SSF53448">
    <property type="entry name" value="Nucleotide-diphospho-sugar transferases"/>
    <property type="match status" value="1"/>
</dbReference>
<keyword evidence="3" id="KW-1185">Reference proteome</keyword>
<dbReference type="Pfam" id="PF00535">
    <property type="entry name" value="Glycos_transf_2"/>
    <property type="match status" value="1"/>
</dbReference>
<protein>
    <submittedName>
        <fullName evidence="2">Polysaccharide biosynthesis glycosyl transferase CpsO</fullName>
    </submittedName>
</protein>
<dbReference type="InterPro" id="IPR001173">
    <property type="entry name" value="Glyco_trans_2-like"/>
</dbReference>
<gene>
    <name evidence="2" type="ORF">MES4922_110017</name>
</gene>
<feature type="domain" description="Glycosyltransferase 2-like" evidence="1">
    <location>
        <begin position="2"/>
        <end position="52"/>
    </location>
</feature>
<dbReference type="EMBL" id="CAKXZS010000003">
    <property type="protein sequence ID" value="CAH2394573.1"/>
    <property type="molecule type" value="Genomic_DNA"/>
</dbReference>
<organism evidence="2 3">
    <name type="scientific">Mesorhizobium ventifaucium</name>
    <dbReference type="NCBI Taxonomy" id="666020"/>
    <lineage>
        <taxon>Bacteria</taxon>
        <taxon>Pseudomonadati</taxon>
        <taxon>Pseudomonadota</taxon>
        <taxon>Alphaproteobacteria</taxon>
        <taxon>Hyphomicrobiales</taxon>
        <taxon>Phyllobacteriaceae</taxon>
        <taxon>Mesorhizobium</taxon>
    </lineage>
</organism>
<dbReference type="InterPro" id="IPR029044">
    <property type="entry name" value="Nucleotide-diphossugar_trans"/>
</dbReference>
<dbReference type="RefSeq" id="WP_254022969.1">
    <property type="nucleotide sequence ID" value="NZ_CAKXZS010000003.1"/>
</dbReference>
<evidence type="ECO:0000259" key="1">
    <source>
        <dbReference type="Pfam" id="PF00535"/>
    </source>
</evidence>
<sequence length="75" mass="8270">MFNAERTILATLTSICQQSHQALDIIVVDDGSTDRSASIVAAYAEQDRRIRLSGSRTRLLRTHATAAPLPPMRSF</sequence>
<evidence type="ECO:0000313" key="3">
    <source>
        <dbReference type="Proteomes" id="UP001152604"/>
    </source>
</evidence>
<dbReference type="GO" id="GO:0016740">
    <property type="term" value="F:transferase activity"/>
    <property type="evidence" value="ECO:0007669"/>
    <property type="project" value="UniProtKB-KW"/>
</dbReference>
<proteinExistence type="predicted"/>